<evidence type="ECO:0000256" key="7">
    <source>
        <dbReference type="ARBA" id="ARBA00023136"/>
    </source>
</evidence>
<evidence type="ECO:0000256" key="8">
    <source>
        <dbReference type="ARBA" id="ARBA00023196"/>
    </source>
</evidence>
<evidence type="ECO:0000256" key="9">
    <source>
        <dbReference type="ARBA" id="ARBA00023310"/>
    </source>
</evidence>
<dbReference type="Gene3D" id="3.40.1380.10">
    <property type="match status" value="1"/>
</dbReference>
<gene>
    <name evidence="10 11" type="primary">atpG</name>
    <name evidence="11" type="ORF">COU11_03110</name>
</gene>
<dbReference type="EMBL" id="PFBD01000022">
    <property type="protein sequence ID" value="PIR86979.1"/>
    <property type="molecule type" value="Genomic_DNA"/>
</dbReference>
<evidence type="ECO:0000313" key="11">
    <source>
        <dbReference type="EMBL" id="PIR86979.1"/>
    </source>
</evidence>
<dbReference type="NCBIfam" id="TIGR01146">
    <property type="entry name" value="ATPsyn_F1gamma"/>
    <property type="match status" value="1"/>
</dbReference>
<comment type="similarity">
    <text evidence="3 10">Belongs to the ATPase gamma chain family.</text>
</comment>
<keyword evidence="8 10" id="KW-0139">CF(1)</keyword>
<dbReference type="Gene3D" id="1.10.287.80">
    <property type="entry name" value="ATP synthase, gamma subunit, helix hairpin domain"/>
    <property type="match status" value="1"/>
</dbReference>
<dbReference type="CDD" id="cd12151">
    <property type="entry name" value="F1-ATPase_gamma"/>
    <property type="match status" value="1"/>
</dbReference>
<dbReference type="GO" id="GO:0042777">
    <property type="term" value="P:proton motive force-driven plasma membrane ATP synthesis"/>
    <property type="evidence" value="ECO:0007669"/>
    <property type="project" value="UniProtKB-UniRule"/>
</dbReference>
<dbReference type="HAMAP" id="MF_00815">
    <property type="entry name" value="ATP_synth_gamma_bact"/>
    <property type="match status" value="1"/>
</dbReference>
<keyword evidence="10" id="KW-1003">Cell membrane</keyword>
<organism evidence="11 12">
    <name type="scientific">Candidatus Harrisonbacteria bacterium CG10_big_fil_rev_8_21_14_0_10_49_15</name>
    <dbReference type="NCBI Taxonomy" id="1974587"/>
    <lineage>
        <taxon>Bacteria</taxon>
        <taxon>Candidatus Harrisoniibacteriota</taxon>
    </lineage>
</organism>
<dbReference type="PANTHER" id="PTHR11693">
    <property type="entry name" value="ATP SYNTHASE GAMMA CHAIN"/>
    <property type="match status" value="1"/>
</dbReference>
<evidence type="ECO:0000256" key="1">
    <source>
        <dbReference type="ARBA" id="ARBA00003456"/>
    </source>
</evidence>
<dbReference type="GO" id="GO:0005524">
    <property type="term" value="F:ATP binding"/>
    <property type="evidence" value="ECO:0007669"/>
    <property type="project" value="UniProtKB-UniRule"/>
</dbReference>
<evidence type="ECO:0000256" key="3">
    <source>
        <dbReference type="ARBA" id="ARBA00007681"/>
    </source>
</evidence>
<dbReference type="GO" id="GO:0045259">
    <property type="term" value="C:proton-transporting ATP synthase complex"/>
    <property type="evidence" value="ECO:0007669"/>
    <property type="project" value="UniProtKB-KW"/>
</dbReference>
<dbReference type="GO" id="GO:0046933">
    <property type="term" value="F:proton-transporting ATP synthase activity, rotational mechanism"/>
    <property type="evidence" value="ECO:0007669"/>
    <property type="project" value="UniProtKB-UniRule"/>
</dbReference>
<dbReference type="Pfam" id="PF00231">
    <property type="entry name" value="ATP-synt"/>
    <property type="match status" value="1"/>
</dbReference>
<dbReference type="SUPFAM" id="SSF52943">
    <property type="entry name" value="ATP synthase (F1-ATPase), gamma subunit"/>
    <property type="match status" value="1"/>
</dbReference>
<dbReference type="InterPro" id="IPR000131">
    <property type="entry name" value="ATP_synth_F1_gsu"/>
</dbReference>
<comment type="subcellular location">
    <subcellularLocation>
        <location evidence="10">Cell membrane</location>
        <topology evidence="10">Peripheral membrane protein</topology>
    </subcellularLocation>
    <subcellularLocation>
        <location evidence="2">Membrane</location>
        <topology evidence="2">Peripheral membrane protein</topology>
    </subcellularLocation>
</comment>
<comment type="caution">
    <text evidence="11">The sequence shown here is derived from an EMBL/GenBank/DDBJ whole genome shotgun (WGS) entry which is preliminary data.</text>
</comment>
<evidence type="ECO:0000313" key="12">
    <source>
        <dbReference type="Proteomes" id="UP000229526"/>
    </source>
</evidence>
<dbReference type="PANTHER" id="PTHR11693:SF22">
    <property type="entry name" value="ATP SYNTHASE SUBUNIT GAMMA, MITOCHONDRIAL"/>
    <property type="match status" value="1"/>
</dbReference>
<evidence type="ECO:0000256" key="10">
    <source>
        <dbReference type="HAMAP-Rule" id="MF_00815"/>
    </source>
</evidence>
<dbReference type="GO" id="GO:0005886">
    <property type="term" value="C:plasma membrane"/>
    <property type="evidence" value="ECO:0007669"/>
    <property type="project" value="UniProtKB-SubCell"/>
</dbReference>
<evidence type="ECO:0000256" key="5">
    <source>
        <dbReference type="ARBA" id="ARBA00022781"/>
    </source>
</evidence>
<evidence type="ECO:0000256" key="2">
    <source>
        <dbReference type="ARBA" id="ARBA00004170"/>
    </source>
</evidence>
<dbReference type="PRINTS" id="PR00126">
    <property type="entry name" value="ATPASEGAMMA"/>
</dbReference>
<keyword evidence="7 10" id="KW-0472">Membrane</keyword>
<keyword evidence="4 10" id="KW-0813">Transport</keyword>
<keyword evidence="9 10" id="KW-0066">ATP synthesis</keyword>
<evidence type="ECO:0000256" key="6">
    <source>
        <dbReference type="ARBA" id="ARBA00023065"/>
    </source>
</evidence>
<dbReference type="InterPro" id="IPR035968">
    <property type="entry name" value="ATP_synth_F1_ATPase_gsu"/>
</dbReference>
<proteinExistence type="inferred from homology"/>
<comment type="function">
    <text evidence="1 10">Produces ATP from ADP in the presence of a proton gradient across the membrane. The gamma chain is believed to be important in regulating ATPase activity and the flow of protons through the CF(0) complex.</text>
</comment>
<accession>A0A2H0UKP8</accession>
<dbReference type="InterPro" id="IPR023632">
    <property type="entry name" value="ATP_synth_F1_gsu_CS"/>
</dbReference>
<protein>
    <recommendedName>
        <fullName evidence="10">ATP synthase gamma chain</fullName>
    </recommendedName>
    <alternativeName>
        <fullName evidence="10">ATP synthase F1 sector gamma subunit</fullName>
    </alternativeName>
    <alternativeName>
        <fullName evidence="10">F-ATPase gamma subunit</fullName>
    </alternativeName>
</protein>
<sequence>MASQKEVKSKIKTVGNIQKITSAMEMIARTKMKRAVDGVLAIRPYALYARELLKNLGSDKTLENPYLKQGTGNKTLLVIIAADKGLCGGYNANIIRELRRRANSGEDMDLYTIGKKAGLEGMKLKMNIMGAHKDIPDKLTSGWIEPIAEKIRKDYLDEGYKRVEILFTDYVSSFTQVVRTRVILPINVTEIDEVLAAAATSEERTEELANGSLKAFSPYLFEPSVSVIVNTIVPKLVDVSLLHALHEGRASEESMRMFAMKNATENAQELKDDLTLSYNRIRQQSITQEIAEIAAGAEAIS</sequence>
<keyword evidence="5 10" id="KW-0375">Hydrogen ion transport</keyword>
<keyword evidence="6 10" id="KW-0406">Ion transport</keyword>
<name>A0A2H0UKP8_9BACT</name>
<reference evidence="12" key="1">
    <citation type="submission" date="2017-09" db="EMBL/GenBank/DDBJ databases">
        <title>Depth-based differentiation of microbial function through sediment-hosted aquifers and enrichment of novel symbionts in the deep terrestrial subsurface.</title>
        <authorList>
            <person name="Probst A.J."/>
            <person name="Ladd B."/>
            <person name="Jarett J.K."/>
            <person name="Geller-Mcgrath D.E."/>
            <person name="Sieber C.M.K."/>
            <person name="Emerson J.B."/>
            <person name="Anantharaman K."/>
            <person name="Thomas B.C."/>
            <person name="Malmstrom R."/>
            <person name="Stieglmeier M."/>
            <person name="Klingl A."/>
            <person name="Woyke T."/>
            <person name="Ryan C.M."/>
            <person name="Banfield J.F."/>
        </authorList>
    </citation>
    <scope>NUCLEOTIDE SEQUENCE [LARGE SCALE GENOMIC DNA]</scope>
</reference>
<comment type="subunit">
    <text evidence="10">F-type ATPases have 2 components, CF(1) - the catalytic core - and CF(0) - the membrane proton channel. CF(1) has five subunits: alpha(3), beta(3), gamma(1), delta(1), epsilon(1). CF(0) has three main subunits: a, b and c.</text>
</comment>
<evidence type="ECO:0000256" key="4">
    <source>
        <dbReference type="ARBA" id="ARBA00022448"/>
    </source>
</evidence>
<dbReference type="PROSITE" id="PS00153">
    <property type="entry name" value="ATPASE_GAMMA"/>
    <property type="match status" value="1"/>
</dbReference>
<dbReference type="Proteomes" id="UP000229526">
    <property type="component" value="Unassembled WGS sequence"/>
</dbReference>
<dbReference type="AlphaFoldDB" id="A0A2H0UKP8"/>